<dbReference type="EMBL" id="JAATEL010000017">
    <property type="protein sequence ID" value="NJP15912.1"/>
    <property type="molecule type" value="Genomic_DNA"/>
</dbReference>
<dbReference type="InterPro" id="IPR001227">
    <property type="entry name" value="Ac_transferase_dom_sf"/>
</dbReference>
<accession>A0ABX0YTH4</accession>
<dbReference type="Proteomes" id="UP000635996">
    <property type="component" value="Unassembled WGS sequence"/>
</dbReference>
<sequence length="324" mass="33344">MFAIIAPGQGSQTPGMLAGWLRDPVCAEHIRAWSEAADVDLAELGTKAPAAVIARTENTQPLLVAAGLLAHEALARRAAAHTVVAAGHSVGELTAAAYAGVLTPADAVRLAAVRGRAMAAACAEAPTSMAAVVGGEEAAVLDRITELGLHAATFNGPGQIVAAGLAEDLERLAAAPPPGATVRPLRVAGAFHTPYMESARQAFAAAAQDAGFAAPRGLLLSNADGEATDSPEEIRRRLVDQVVRPVRWDKCLETLARLSPALTVSLPPAKTLTNILRRRHPELAVLPVATARDLGKVQDRLQAAQAAEASGSAVREEASVRAGV</sequence>
<gene>
    <name evidence="6" type="ORF">HCJ95_16860</name>
</gene>
<evidence type="ECO:0000313" key="7">
    <source>
        <dbReference type="Proteomes" id="UP000635996"/>
    </source>
</evidence>
<protein>
    <recommendedName>
        <fullName evidence="1">[acyl-carrier-protein] S-malonyltransferase</fullName>
        <ecNumber evidence="1">2.3.1.39</ecNumber>
    </recommendedName>
</protein>
<dbReference type="EC" id="2.3.1.39" evidence="1"/>
<evidence type="ECO:0000256" key="3">
    <source>
        <dbReference type="ARBA" id="ARBA00023315"/>
    </source>
</evidence>
<name>A0ABX0YTH4_STRTL</name>
<organism evidence="6 7">
    <name type="scientific">Streptomyces thermoviolaceus subsp. thermoviolaceus</name>
    <dbReference type="NCBI Taxonomy" id="66860"/>
    <lineage>
        <taxon>Bacteria</taxon>
        <taxon>Bacillati</taxon>
        <taxon>Actinomycetota</taxon>
        <taxon>Actinomycetes</taxon>
        <taxon>Kitasatosporales</taxon>
        <taxon>Streptomycetaceae</taxon>
        <taxon>Streptomyces</taxon>
    </lineage>
</organism>
<feature type="domain" description="Malonyl-CoA:ACP transacylase (MAT)" evidence="5">
    <location>
        <begin position="5"/>
        <end position="280"/>
    </location>
</feature>
<dbReference type="InterPro" id="IPR050858">
    <property type="entry name" value="Mal-CoA-ACP_Trans/PKS_FabD"/>
</dbReference>
<evidence type="ECO:0000259" key="5">
    <source>
        <dbReference type="SMART" id="SM00827"/>
    </source>
</evidence>
<dbReference type="InterPro" id="IPR016036">
    <property type="entry name" value="Malonyl_transacylase_ACP-bd"/>
</dbReference>
<keyword evidence="2" id="KW-0808">Transferase</keyword>
<reference evidence="6 7" key="1">
    <citation type="submission" date="2020-03" db="EMBL/GenBank/DDBJ databases">
        <title>WGS of actinomycetes isolated from Thailand.</title>
        <authorList>
            <person name="Thawai C."/>
        </authorList>
    </citation>
    <scope>NUCLEOTIDE SEQUENCE [LARGE SCALE GENOMIC DNA]</scope>
    <source>
        <strain evidence="6 7">NBRC 13905</strain>
    </source>
</reference>
<dbReference type="Pfam" id="PF00698">
    <property type="entry name" value="Acyl_transf_1"/>
    <property type="match status" value="1"/>
</dbReference>
<evidence type="ECO:0000256" key="2">
    <source>
        <dbReference type="ARBA" id="ARBA00022679"/>
    </source>
</evidence>
<comment type="catalytic activity">
    <reaction evidence="4">
        <text>holo-[ACP] + malonyl-CoA = malonyl-[ACP] + CoA</text>
        <dbReference type="Rhea" id="RHEA:41792"/>
        <dbReference type="Rhea" id="RHEA-COMP:9623"/>
        <dbReference type="Rhea" id="RHEA-COMP:9685"/>
        <dbReference type="ChEBI" id="CHEBI:57287"/>
        <dbReference type="ChEBI" id="CHEBI:57384"/>
        <dbReference type="ChEBI" id="CHEBI:64479"/>
        <dbReference type="ChEBI" id="CHEBI:78449"/>
        <dbReference type="EC" id="2.3.1.39"/>
    </reaction>
</comment>
<dbReference type="Gene3D" id="3.40.366.10">
    <property type="entry name" value="Malonyl-Coenzyme A Acyl Carrier Protein, domain 2"/>
    <property type="match status" value="1"/>
</dbReference>
<dbReference type="SUPFAM" id="SSF52151">
    <property type="entry name" value="FabD/lysophospholipase-like"/>
    <property type="match status" value="1"/>
</dbReference>
<dbReference type="RefSeq" id="WP_168131862.1">
    <property type="nucleotide sequence ID" value="NZ_BMVZ01000011.1"/>
</dbReference>
<dbReference type="PANTHER" id="PTHR42681:SF1">
    <property type="entry name" value="MALONYL-COA-ACYL CARRIER PROTEIN TRANSACYLASE, MITOCHONDRIAL"/>
    <property type="match status" value="1"/>
</dbReference>
<evidence type="ECO:0000256" key="1">
    <source>
        <dbReference type="ARBA" id="ARBA00013258"/>
    </source>
</evidence>
<dbReference type="InterPro" id="IPR016035">
    <property type="entry name" value="Acyl_Trfase/lysoPLipase"/>
</dbReference>
<dbReference type="InterPro" id="IPR014043">
    <property type="entry name" value="Acyl_transferase_dom"/>
</dbReference>
<dbReference type="Gene3D" id="3.30.70.250">
    <property type="entry name" value="Malonyl-CoA ACP transacylase, ACP-binding"/>
    <property type="match status" value="1"/>
</dbReference>
<proteinExistence type="predicted"/>
<keyword evidence="3" id="KW-0012">Acyltransferase</keyword>
<dbReference type="SUPFAM" id="SSF55048">
    <property type="entry name" value="Probable ACP-binding domain of malonyl-CoA ACP transacylase"/>
    <property type="match status" value="1"/>
</dbReference>
<dbReference type="SMART" id="SM00827">
    <property type="entry name" value="PKS_AT"/>
    <property type="match status" value="1"/>
</dbReference>
<evidence type="ECO:0000256" key="4">
    <source>
        <dbReference type="ARBA" id="ARBA00048462"/>
    </source>
</evidence>
<evidence type="ECO:0000313" key="6">
    <source>
        <dbReference type="EMBL" id="NJP15912.1"/>
    </source>
</evidence>
<keyword evidence="7" id="KW-1185">Reference proteome</keyword>
<comment type="caution">
    <text evidence="6">The sequence shown here is derived from an EMBL/GenBank/DDBJ whole genome shotgun (WGS) entry which is preliminary data.</text>
</comment>
<dbReference type="PANTHER" id="PTHR42681">
    <property type="entry name" value="MALONYL-COA-ACYL CARRIER PROTEIN TRANSACYLASE, MITOCHONDRIAL"/>
    <property type="match status" value="1"/>
</dbReference>